<dbReference type="AlphaFoldDB" id="A0A1A8B6X6"/>
<evidence type="ECO:0000256" key="2">
    <source>
        <dbReference type="SAM" id="Coils"/>
    </source>
</evidence>
<feature type="compositionally biased region" description="Basic and acidic residues" evidence="3">
    <location>
        <begin position="493"/>
        <end position="505"/>
    </location>
</feature>
<feature type="compositionally biased region" description="Low complexity" evidence="3">
    <location>
        <begin position="1022"/>
        <end position="1032"/>
    </location>
</feature>
<feature type="compositionally biased region" description="Low complexity" evidence="3">
    <location>
        <begin position="861"/>
        <end position="872"/>
    </location>
</feature>
<dbReference type="InterPro" id="IPR050719">
    <property type="entry name" value="Cortactin-Actin_Reg"/>
</dbReference>
<feature type="compositionally biased region" description="Low complexity" evidence="3">
    <location>
        <begin position="549"/>
        <end position="559"/>
    </location>
</feature>
<feature type="compositionally biased region" description="Basic and acidic residues" evidence="3">
    <location>
        <begin position="386"/>
        <end position="411"/>
    </location>
</feature>
<protein>
    <submittedName>
        <fullName evidence="4">Leucine zipper protein 1</fullName>
    </submittedName>
</protein>
<evidence type="ECO:0000313" key="4">
    <source>
        <dbReference type="EMBL" id="SBP62989.1"/>
    </source>
</evidence>
<feature type="compositionally biased region" description="Low complexity" evidence="3">
    <location>
        <begin position="716"/>
        <end position="727"/>
    </location>
</feature>
<feature type="region of interest" description="Disordered" evidence="3">
    <location>
        <begin position="792"/>
        <end position="821"/>
    </location>
</feature>
<feature type="compositionally biased region" description="Polar residues" evidence="3">
    <location>
        <begin position="605"/>
        <end position="616"/>
    </location>
</feature>
<feature type="compositionally biased region" description="Polar residues" evidence="3">
    <location>
        <begin position="1039"/>
        <end position="1059"/>
    </location>
</feature>
<proteinExistence type="predicted"/>
<dbReference type="EMBL" id="HADY01024504">
    <property type="protein sequence ID" value="SBP62989.1"/>
    <property type="molecule type" value="Transcribed_RNA"/>
</dbReference>
<reference evidence="4" key="2">
    <citation type="submission" date="2016-06" db="EMBL/GenBank/DDBJ databases">
        <title>The genome of a short-lived fish provides insights into sex chromosome evolution and the genetic control of aging.</title>
        <authorList>
            <person name="Reichwald K."/>
            <person name="Felder M."/>
            <person name="Petzold A."/>
            <person name="Koch P."/>
            <person name="Groth M."/>
            <person name="Platzer M."/>
        </authorList>
    </citation>
    <scope>NUCLEOTIDE SEQUENCE</scope>
    <source>
        <tissue evidence="4">Brain</tissue>
    </source>
</reference>
<organism evidence="4">
    <name type="scientific">Nothobranchius furzeri</name>
    <name type="common">Turquoise killifish</name>
    <dbReference type="NCBI Taxonomy" id="105023"/>
    <lineage>
        <taxon>Eukaryota</taxon>
        <taxon>Metazoa</taxon>
        <taxon>Chordata</taxon>
        <taxon>Craniata</taxon>
        <taxon>Vertebrata</taxon>
        <taxon>Euteleostomi</taxon>
        <taxon>Actinopterygii</taxon>
        <taxon>Neopterygii</taxon>
        <taxon>Teleostei</taxon>
        <taxon>Neoteleostei</taxon>
        <taxon>Acanthomorphata</taxon>
        <taxon>Ovalentaria</taxon>
        <taxon>Atherinomorphae</taxon>
        <taxon>Cyprinodontiformes</taxon>
        <taxon>Nothobranchiidae</taxon>
        <taxon>Nothobranchius</taxon>
    </lineage>
</organism>
<accession>A0A1A8B6X6</accession>
<reference evidence="4" key="1">
    <citation type="submission" date="2016-05" db="EMBL/GenBank/DDBJ databases">
        <authorList>
            <person name="Lavstsen T."/>
            <person name="Jespersen J.S."/>
        </authorList>
    </citation>
    <scope>NUCLEOTIDE SEQUENCE</scope>
    <source>
        <tissue evidence="4">Brain</tissue>
    </source>
</reference>
<feature type="coiled-coil region" evidence="2">
    <location>
        <begin position="9"/>
        <end position="188"/>
    </location>
</feature>
<feature type="region of interest" description="Disordered" evidence="3">
    <location>
        <begin position="834"/>
        <end position="881"/>
    </location>
</feature>
<feature type="region of interest" description="Disordered" evidence="3">
    <location>
        <begin position="477"/>
        <end position="563"/>
    </location>
</feature>
<dbReference type="PANTHER" id="PTHR23166:SF7">
    <property type="entry name" value="LEUCINE ZIPPER PROTEIN 1"/>
    <property type="match status" value="1"/>
</dbReference>
<feature type="region of interest" description="Disordered" evidence="3">
    <location>
        <begin position="702"/>
        <end position="774"/>
    </location>
</feature>
<sequence>MSDHKDMTHRHLRHKLQSLGRRLDELEEATNKLQKSEDELLDLQDKIIQAEGSNSSLLGDVETLRKHLLKIQGKDEEVRKAEDLCRTVREKLEEEENLTKELKAEIERLQRRMAELEKLEEAFNKSKSDCSQLCLSLNEEKNLTRKLSSELEMLKARLKEVEGSETRLERAEQALAMELEKLKGYTQAFVKPGRADFMSSRIEDELSSTYSLTSKLAGYKKKMDSLKLDENISIVNKSDKKKMSGLGGSQEDNKVKELTQELEKLKNRLKQLEIVEEDLKNSEFKNGELHEKFQMERNRARQLSEQVEQLRTQLFGKGGIGGNGVSHLEKHGSEGSSIHPNSPAKVLENGKAENQEIVKGAFRQEKPKFRSAAAASEPSSPKHRNRELSPQHKRETKLRSRELSHTEERSPKSTRRALSPAIKTRRTPKTSAAAIVSEIGKQDGARLTEERTRGATYSSLNSTCNDAKKLSVLSRYPPAANDKKSQKIVNKQTDGDLKNSRDKFSKLYVGSDSESNNSDAVPESSSVSALEKEVASASDQESVDLVQESVSASVASTSSRANGSYAAYRSRISPLLVNDQGSDSHSSASETESISSRPSEVEPVTETSATISSRTATPRYARYPHVHDSHSEGSSSRSSFDEELHSRTQSSDGGQQGFVHIPSAMEIQRVCSPREALRSNAIIKPAIVEIDRKELMISESLSTNGKPSISTKPAVTTTSKMTSSITIYPNDPGSSRTSSRSSSLSSEPLPVKERHTSTSNILIGPSNDHHGSVSIPYEISIPKSEITLRSCQDQDYDAESHSDVSSRSRLHNSSRVETTTASHMCCQRSSYSFQSADPTSLDFNDPESDFESGSSTTTVTSWRSQRQSQNSQEDGLPDTKNVTVRSTWRNRVAMSANDAGREKVGTRVLMDGGAEEEAEASTTWRAYRATTVDTEETVNTEGDGNVNSQKGTKPSPAEMYMRRINGGVTNTKETEEPVFRRGRRSQSPPMETGRAVPHAPVTSQSWNRSYSGQTQAKDNLHPSSNPSLSPASWRRHSPSSESQHAGSSYDRSAKTSGASSRGGELWSSRSQASGLRSGAGSRSWSNPMSSGQKCKLHTTRRNAHVGEGCLRPQTMRRLLRCFVPQLSWWIPPLDYQQISPDSISIAIVDAVIGKRSTLRFGCPVLSEGTGDRNGHRGSVTVRRRQNTDRVIDDAVCQ</sequence>
<dbReference type="PANTHER" id="PTHR23166">
    <property type="entry name" value="FILAMIN/GPBP-INTERACTING PROTEIN"/>
    <property type="match status" value="1"/>
</dbReference>
<feature type="compositionally biased region" description="Low complexity" evidence="3">
    <location>
        <begin position="1066"/>
        <end position="1085"/>
    </location>
</feature>
<feature type="compositionally biased region" description="Basic and acidic residues" evidence="3">
    <location>
        <begin position="348"/>
        <end position="368"/>
    </location>
</feature>
<keyword evidence="1 2" id="KW-0175">Coiled coil</keyword>
<feature type="compositionally biased region" description="Polar residues" evidence="3">
    <location>
        <begin position="702"/>
        <end position="715"/>
    </location>
</feature>
<feature type="compositionally biased region" description="Polar residues" evidence="3">
    <location>
        <begin position="1001"/>
        <end position="1017"/>
    </location>
</feature>
<gene>
    <name evidence="4" type="primary">LUZP1</name>
</gene>
<name>A0A1A8B6X6_NOTFU</name>
<feature type="compositionally biased region" description="Basic and acidic residues" evidence="3">
    <location>
        <begin position="440"/>
        <end position="453"/>
    </location>
</feature>
<feature type="compositionally biased region" description="Polar residues" evidence="3">
    <location>
        <begin position="512"/>
        <end position="528"/>
    </location>
</feature>
<feature type="region of interest" description="Disordered" evidence="3">
    <location>
        <begin position="577"/>
        <end position="657"/>
    </location>
</feature>
<feature type="compositionally biased region" description="Low complexity" evidence="3">
    <location>
        <begin position="583"/>
        <end position="598"/>
    </location>
</feature>
<evidence type="ECO:0000256" key="3">
    <source>
        <dbReference type="SAM" id="MobiDB-lite"/>
    </source>
</evidence>
<feature type="coiled-coil region" evidence="2">
    <location>
        <begin position="248"/>
        <end position="313"/>
    </location>
</feature>
<feature type="compositionally biased region" description="Polar residues" evidence="3">
    <location>
        <begin position="807"/>
        <end position="821"/>
    </location>
</feature>
<feature type="region of interest" description="Disordered" evidence="3">
    <location>
        <begin position="318"/>
        <end position="462"/>
    </location>
</feature>
<feature type="compositionally biased region" description="Low complexity" evidence="3">
    <location>
        <begin position="734"/>
        <end position="746"/>
    </location>
</feature>
<evidence type="ECO:0000256" key="1">
    <source>
        <dbReference type="ARBA" id="ARBA00023054"/>
    </source>
</evidence>
<feature type="compositionally biased region" description="Polar residues" evidence="3">
    <location>
        <begin position="851"/>
        <end position="860"/>
    </location>
</feature>
<feature type="region of interest" description="Disordered" evidence="3">
    <location>
        <begin position="934"/>
        <end position="1098"/>
    </location>
</feature>